<dbReference type="EMBL" id="BK016233">
    <property type="protein sequence ID" value="DAG03645.1"/>
    <property type="molecule type" value="Genomic_DNA"/>
</dbReference>
<proteinExistence type="predicted"/>
<accession>A0A8S5VA95</accession>
<name>A0A8S5VA95_9CAUD</name>
<protein>
    <submittedName>
        <fullName evidence="1">Uncharacterized protein</fullName>
    </submittedName>
</protein>
<sequence>MGTRTKKQTITNLMIGRAKKNEKIRRTLQ</sequence>
<reference evidence="1" key="1">
    <citation type="journal article" date="2021" name="Proc. Natl. Acad. Sci. U.S.A.">
        <title>A Catalog of Tens of Thousands of Viruses from Human Metagenomes Reveals Hidden Associations with Chronic Diseases.</title>
        <authorList>
            <person name="Tisza M.J."/>
            <person name="Buck C.B."/>
        </authorList>
    </citation>
    <scope>NUCLEOTIDE SEQUENCE</scope>
    <source>
        <strain evidence="1">Ct6HQ3</strain>
    </source>
</reference>
<organism evidence="1">
    <name type="scientific">Siphoviridae sp. ct6HQ3</name>
    <dbReference type="NCBI Taxonomy" id="2825341"/>
    <lineage>
        <taxon>Viruses</taxon>
        <taxon>Duplodnaviria</taxon>
        <taxon>Heunggongvirae</taxon>
        <taxon>Uroviricota</taxon>
        <taxon>Caudoviricetes</taxon>
    </lineage>
</organism>
<evidence type="ECO:0000313" key="1">
    <source>
        <dbReference type="EMBL" id="DAG03645.1"/>
    </source>
</evidence>